<dbReference type="InterPro" id="IPR003593">
    <property type="entry name" value="AAA+_ATPase"/>
</dbReference>
<dbReference type="GO" id="GO:0016887">
    <property type="term" value="F:ATP hydrolysis activity"/>
    <property type="evidence" value="ECO:0007669"/>
    <property type="project" value="InterPro"/>
</dbReference>
<dbReference type="Pfam" id="PF12848">
    <property type="entry name" value="ABC_tran_Xtn"/>
    <property type="match status" value="1"/>
</dbReference>
<accession>A0A6M0H006</accession>
<dbReference type="SUPFAM" id="SSF52540">
    <property type="entry name" value="P-loop containing nucleoside triphosphate hydrolases"/>
    <property type="match status" value="2"/>
</dbReference>
<dbReference type="NCBIfam" id="NF000355">
    <property type="entry name" value="ribo_prot_ABC_F"/>
    <property type="match status" value="1"/>
</dbReference>
<dbReference type="InterPro" id="IPR003439">
    <property type="entry name" value="ABC_transporter-like_ATP-bd"/>
</dbReference>
<dbReference type="InterPro" id="IPR027417">
    <property type="entry name" value="P-loop_NTPase"/>
</dbReference>
<dbReference type="PANTHER" id="PTHR42855:SF2">
    <property type="entry name" value="DRUG RESISTANCE ABC TRANSPORTER,ATP-BINDING PROTEIN"/>
    <property type="match status" value="1"/>
</dbReference>
<dbReference type="FunFam" id="3.40.50.300:FF:000011">
    <property type="entry name" value="Putative ABC transporter ATP-binding component"/>
    <property type="match status" value="1"/>
</dbReference>
<keyword evidence="3" id="KW-0175">Coiled coil</keyword>
<name>A0A6M0H006_9CLOT</name>
<evidence type="ECO:0000313" key="5">
    <source>
        <dbReference type="EMBL" id="NEU04166.1"/>
    </source>
</evidence>
<feature type="domain" description="ABC transporter" evidence="4">
    <location>
        <begin position="336"/>
        <end position="548"/>
    </location>
</feature>
<protein>
    <submittedName>
        <fullName evidence="5">ABC-F family ATP-binding cassette domain-containing protein</fullName>
    </submittedName>
</protein>
<dbReference type="Gene3D" id="3.40.50.300">
    <property type="entry name" value="P-loop containing nucleotide triphosphate hydrolases"/>
    <property type="match status" value="2"/>
</dbReference>
<dbReference type="InterPro" id="IPR051309">
    <property type="entry name" value="ABCF_ATPase"/>
</dbReference>
<keyword evidence="6" id="KW-1185">Reference proteome</keyword>
<proteinExistence type="predicted"/>
<evidence type="ECO:0000256" key="3">
    <source>
        <dbReference type="SAM" id="Coils"/>
    </source>
</evidence>
<dbReference type="EMBL" id="JAAGPU010000005">
    <property type="protein sequence ID" value="NEU04166.1"/>
    <property type="molecule type" value="Genomic_DNA"/>
</dbReference>
<sequence length="641" mass="74460">MIELCFNKVKKYLDATLVLEDITFNIYDGEKVGIVGANGCGKSTVLKLIAGIFSMTRDDKGLITIPKNYTISYLDQIPSYDEDVKVIDILSLAFSELKEIEITMKSLEIKMKTLEGEILNRTLKEYSYLQDKYTAKGGFEQKEKLSKVCKGLNFDDDFLKKDFNILSGGEKTTVILGKILLDSPDILLLDEPTNHLDMESVEWLEGYLKSYDGIVIIVSHDRYFLDNVVNKIIEIEDGVCETYKGNYSDFVKQKEENMLIQFNQFREQQKKIDAMEKAIKDLRDWALRADNNKFFRRAASMQKSLDKIERIDKPKLERKNMTLNFKDSERSGNEVIKSKNLCKSYDDKTLFYNGNMLVRFKERTALIGSNGSGKTTFLKILLGKENLDSGEVTISESAKIAYLPQSISFNDETMTVIECFREDISILEGKAREYLSKFMFFGNDVFKKVKHLSGGERIRLKLSRLLYDDINLLILDEPTNHLDIDSIENLEESLRDFKGTIFFISHDRYFINRIANRIIAIENNSFKSYDGNYDVYKEEKSKFNIQIEENKKSKPERKNWKNINTKKVLEKKISKLETIILENEEKIEHLNNEMGKNSSDYSKIMELNTLKETIEKSLQEFIEQWELHCEELNEYLDKNNS</sequence>
<dbReference type="PANTHER" id="PTHR42855">
    <property type="entry name" value="ABC TRANSPORTER ATP-BINDING SUBUNIT"/>
    <property type="match status" value="1"/>
</dbReference>
<gene>
    <name evidence="5" type="ORF">G3M99_04690</name>
</gene>
<dbReference type="AlphaFoldDB" id="A0A6M0H006"/>
<evidence type="ECO:0000313" key="6">
    <source>
        <dbReference type="Proteomes" id="UP000481872"/>
    </source>
</evidence>
<dbReference type="GO" id="GO:0005524">
    <property type="term" value="F:ATP binding"/>
    <property type="evidence" value="ECO:0007669"/>
    <property type="project" value="UniProtKB-KW"/>
</dbReference>
<comment type="caution">
    <text evidence="5">The sequence shown here is derived from an EMBL/GenBank/DDBJ whole genome shotgun (WGS) entry which is preliminary data.</text>
</comment>
<evidence type="ECO:0000259" key="4">
    <source>
        <dbReference type="PROSITE" id="PS50893"/>
    </source>
</evidence>
<evidence type="ECO:0000256" key="1">
    <source>
        <dbReference type="ARBA" id="ARBA00022741"/>
    </source>
</evidence>
<dbReference type="PROSITE" id="PS50893">
    <property type="entry name" value="ABC_TRANSPORTER_2"/>
    <property type="match status" value="2"/>
</dbReference>
<organism evidence="5 6">
    <name type="scientific">Clostridium senegalense</name>
    <dbReference type="NCBI Taxonomy" id="1465809"/>
    <lineage>
        <taxon>Bacteria</taxon>
        <taxon>Bacillati</taxon>
        <taxon>Bacillota</taxon>
        <taxon>Clostridia</taxon>
        <taxon>Eubacteriales</taxon>
        <taxon>Clostridiaceae</taxon>
        <taxon>Clostridium</taxon>
    </lineage>
</organism>
<feature type="coiled-coil region" evidence="3">
    <location>
        <begin position="566"/>
        <end position="624"/>
    </location>
</feature>
<dbReference type="Pfam" id="PF00005">
    <property type="entry name" value="ABC_tran"/>
    <property type="match status" value="2"/>
</dbReference>
<reference evidence="5 6" key="1">
    <citation type="submission" date="2020-02" db="EMBL/GenBank/DDBJ databases">
        <title>Genome assembly of a novel Clostridium senegalense strain.</title>
        <authorList>
            <person name="Gupta T.B."/>
            <person name="Jauregui R."/>
            <person name="Maclean P."/>
            <person name="Nawarathana A."/>
            <person name="Brightwell G."/>
        </authorList>
    </citation>
    <scope>NUCLEOTIDE SEQUENCE [LARGE SCALE GENOMIC DNA]</scope>
    <source>
        <strain evidence="5 6">AGRFS4</strain>
    </source>
</reference>
<dbReference type="RefSeq" id="WP_199869376.1">
    <property type="nucleotide sequence ID" value="NZ_JAAGPU010000005.1"/>
</dbReference>
<feature type="domain" description="ABC transporter" evidence="4">
    <location>
        <begin position="4"/>
        <end position="262"/>
    </location>
</feature>
<keyword evidence="1" id="KW-0547">Nucleotide-binding</keyword>
<dbReference type="Proteomes" id="UP000481872">
    <property type="component" value="Unassembled WGS sequence"/>
</dbReference>
<dbReference type="SMART" id="SM00382">
    <property type="entry name" value="AAA"/>
    <property type="match status" value="2"/>
</dbReference>
<dbReference type="CDD" id="cd03221">
    <property type="entry name" value="ABCF_EF-3"/>
    <property type="match status" value="2"/>
</dbReference>
<dbReference type="InterPro" id="IPR032781">
    <property type="entry name" value="ABC_tran_Xtn"/>
</dbReference>
<keyword evidence="2 5" id="KW-0067">ATP-binding</keyword>
<evidence type="ECO:0000256" key="2">
    <source>
        <dbReference type="ARBA" id="ARBA00022840"/>
    </source>
</evidence>